<protein>
    <submittedName>
        <fullName evidence="1">DUF5100 domain-containing protein</fullName>
    </submittedName>
</protein>
<dbReference type="AlphaFoldDB" id="A0A4Q9LL86"/>
<evidence type="ECO:0000313" key="1">
    <source>
        <dbReference type="EMBL" id="TBU09079.1"/>
    </source>
</evidence>
<name>A0A4Q9LL86_9MICR</name>
<gene>
    <name evidence="1" type="ORF">CWI39_0109p0050</name>
</gene>
<proteinExistence type="predicted"/>
<accession>A0A4Q9LL86</accession>
<reference evidence="1 2" key="1">
    <citation type="submission" date="2017-12" db="EMBL/GenBank/DDBJ databases">
        <authorList>
            <person name="Pombert J.-F."/>
            <person name="Haag K.L."/>
            <person name="Ebert D."/>
        </authorList>
    </citation>
    <scope>NUCLEOTIDE SEQUENCE [LARGE SCALE GENOMIC DNA]</scope>
    <source>
        <strain evidence="1">IL-BN-2</strain>
    </source>
</reference>
<dbReference type="VEuPathDB" id="MicrosporidiaDB:CWI36_0102p0050"/>
<comment type="caution">
    <text evidence="1">The sequence shown here is derived from an EMBL/GenBank/DDBJ whole genome shotgun (WGS) entry which is preliminary data.</text>
</comment>
<dbReference type="EMBL" id="PIXR01000109">
    <property type="protein sequence ID" value="TBU09079.1"/>
    <property type="molecule type" value="Genomic_DNA"/>
</dbReference>
<dbReference type="Proteomes" id="UP000293045">
    <property type="component" value="Unassembled WGS sequence"/>
</dbReference>
<dbReference type="VEuPathDB" id="MicrosporidiaDB:CWI39_0109p0050"/>
<organism evidence="1 2">
    <name type="scientific">Hamiltosporidium magnivora</name>
    <dbReference type="NCBI Taxonomy" id="148818"/>
    <lineage>
        <taxon>Eukaryota</taxon>
        <taxon>Fungi</taxon>
        <taxon>Fungi incertae sedis</taxon>
        <taxon>Microsporidia</taxon>
        <taxon>Dubosqiidae</taxon>
        <taxon>Hamiltosporidium</taxon>
    </lineage>
</organism>
<sequence>MNMENIYSKLIGILNIKHEQHNEICDILTATDTYTQTKISNVEKFLCPTEANFQLPNVFLRTKKIAECEQLVGDRTHVDIEKWNECLNELEKICEFEFEEPEFIESSENDLYDEEFIERNIKQRS</sequence>
<evidence type="ECO:0000313" key="2">
    <source>
        <dbReference type="Proteomes" id="UP000293045"/>
    </source>
</evidence>
<dbReference type="InterPro" id="IPR031495">
    <property type="entry name" value="DUF5100"/>
</dbReference>
<dbReference type="Pfam" id="PF17029">
    <property type="entry name" value="DUF5100"/>
    <property type="match status" value="1"/>
</dbReference>